<evidence type="ECO:0000313" key="11">
    <source>
        <dbReference type="EMBL" id="TXK82819.1"/>
    </source>
</evidence>
<name>A0A5C8M4E6_9GAMM</name>
<dbReference type="PROSITE" id="PS00136">
    <property type="entry name" value="SUBTILASE_ASP"/>
    <property type="match status" value="1"/>
</dbReference>
<reference evidence="11 12" key="1">
    <citation type="submission" date="2019-08" db="EMBL/GenBank/DDBJ databases">
        <title>Draft genome analysis of Rheinheimera tangshanensis isolated from the roots of fresh rice plants (Oryza sativa).</title>
        <authorList>
            <person name="Yu Q."/>
            <person name="Qi Y."/>
            <person name="Zhang H."/>
            <person name="Pu J."/>
        </authorList>
    </citation>
    <scope>NUCLEOTIDE SEQUENCE [LARGE SCALE GENOMIC DNA]</scope>
    <source>
        <strain evidence="11 12">JA3-B52</strain>
    </source>
</reference>
<dbReference type="InterPro" id="IPR036852">
    <property type="entry name" value="Peptidase_S8/S53_dom_sf"/>
</dbReference>
<dbReference type="GO" id="GO:0016485">
    <property type="term" value="P:protein processing"/>
    <property type="evidence" value="ECO:0007669"/>
    <property type="project" value="TreeGrafter"/>
</dbReference>
<dbReference type="InterPro" id="IPR023828">
    <property type="entry name" value="Peptidase_S8_Ser-AS"/>
</dbReference>
<keyword evidence="5 8" id="KW-0720">Serine protease</keyword>
<keyword evidence="2 8" id="KW-0645">Protease</keyword>
<feature type="active site" description="Charge relay system" evidence="7 8">
    <location>
        <position position="253"/>
    </location>
</feature>
<evidence type="ECO:0000256" key="9">
    <source>
        <dbReference type="SAM" id="SignalP"/>
    </source>
</evidence>
<comment type="caution">
    <text evidence="11">The sequence shown here is derived from an EMBL/GenBank/DDBJ whole genome shotgun (WGS) entry which is preliminary data.</text>
</comment>
<evidence type="ECO:0000256" key="1">
    <source>
        <dbReference type="ARBA" id="ARBA00005325"/>
    </source>
</evidence>
<dbReference type="Pfam" id="PF01483">
    <property type="entry name" value="P_proprotein"/>
    <property type="match status" value="1"/>
</dbReference>
<dbReference type="InterPro" id="IPR002884">
    <property type="entry name" value="P_dom"/>
</dbReference>
<dbReference type="Proteomes" id="UP000321814">
    <property type="component" value="Unassembled WGS sequence"/>
</dbReference>
<sequence>MSKLKYSALSVAVLVALAACGGDGNRNIAPQATNVSLTNIEVKEWVPVSGAFAGTDANQDALTLTAITENNTLVTPTGGVYSLSKGTLAVTGLNFVFTPTAPGEQVFSYTVSDGNESATATVTIAGAETDPLAYQQWHLKNTGQKAFSMSDSVYETYLTLLTDVFGLDEEDAVAIVESRKNPEILVEGEDMNVTAAYAAGATGSNTIAVVVDSGLEIAHEDLRNNVIPNRSLNFIPGVTDPTNPTSTSTTGDHGTSVAGLIAAEGWNGLGGRGVAPNAQLIGMNYLEEQSNVAFLLSHGAPGSGISTSEPVAVFNRSYGLTIPAAIAYSEFEEAVQEFSATELRSGKGAANMKSSGNSFLDGSVDFDNDLCDVNGANDLGLTCYNGNFEPSQATPYYFSIGAVNSDGKHTSYSTAGANVLVSAPAGEYGDFEPAMVTTDQMTCLRGYSSFTRADRFDNSYFPGFFAGFYPFNNPGHPENASCNYTSTFNGTSSAAPNASGVVALIASANPELSYRDIRHILVSTSTMVDADNEPVSLALANGEFVAHQGWVENAAGFNFNNLYGFGRVNAGAAVAMAKNYTVNLGEAVSSDWIGVGSYAATETPTSLALPVPDNSVTGATVTLEVTDKMVLEGAQLKFSVSNPDMEYGFSTVDGYFQTTAGIDLAIEVTSPAGTKSVLLSSKQALTIPALTEDFFFQPGYILNDTVFLTNAFYGENAQGTWTIKVLDANGSDYAATGGYLGVDGYANNAEPSVVEGVAIRVFGH</sequence>
<evidence type="ECO:0000256" key="7">
    <source>
        <dbReference type="PIRSR" id="PIRSR615500-1"/>
    </source>
</evidence>
<dbReference type="Pfam" id="PF00082">
    <property type="entry name" value="Peptidase_S8"/>
    <property type="match status" value="1"/>
</dbReference>
<accession>A0A5C8M4E6</accession>
<comment type="similarity">
    <text evidence="1">Belongs to the peptidase S8 family. Furin subfamily.</text>
</comment>
<dbReference type="Gene3D" id="3.40.50.200">
    <property type="entry name" value="Peptidase S8/S53 domain"/>
    <property type="match status" value="1"/>
</dbReference>
<evidence type="ECO:0000256" key="3">
    <source>
        <dbReference type="ARBA" id="ARBA00022729"/>
    </source>
</evidence>
<feature type="active site" description="Charge relay system" evidence="7 8">
    <location>
        <position position="212"/>
    </location>
</feature>
<dbReference type="InterPro" id="IPR015500">
    <property type="entry name" value="Peptidase_S8_subtilisin-rel"/>
</dbReference>
<dbReference type="EMBL" id="VRLR01000001">
    <property type="protein sequence ID" value="TXK82819.1"/>
    <property type="molecule type" value="Genomic_DNA"/>
</dbReference>
<evidence type="ECO:0000256" key="4">
    <source>
        <dbReference type="ARBA" id="ARBA00022801"/>
    </source>
</evidence>
<evidence type="ECO:0000256" key="6">
    <source>
        <dbReference type="ARBA" id="ARBA00022837"/>
    </source>
</evidence>
<dbReference type="SUPFAM" id="SSF52743">
    <property type="entry name" value="Subtilisin-like"/>
    <property type="match status" value="1"/>
</dbReference>
<dbReference type="PANTHER" id="PTHR42884">
    <property type="entry name" value="PROPROTEIN CONVERTASE SUBTILISIN/KEXIN-RELATED"/>
    <property type="match status" value="1"/>
</dbReference>
<dbReference type="Pfam" id="PF17963">
    <property type="entry name" value="Big_9"/>
    <property type="match status" value="1"/>
</dbReference>
<dbReference type="GO" id="GO:0012505">
    <property type="term" value="C:endomembrane system"/>
    <property type="evidence" value="ECO:0007669"/>
    <property type="project" value="UniProtKB-ARBA"/>
</dbReference>
<dbReference type="CDD" id="cd04059">
    <property type="entry name" value="Peptidases_S8_Protein_convertases_Kexins_Furin-like"/>
    <property type="match status" value="1"/>
</dbReference>
<dbReference type="InterPro" id="IPR034182">
    <property type="entry name" value="Kexin/furin"/>
</dbReference>
<keyword evidence="6" id="KW-0106">Calcium</keyword>
<feature type="chain" id="PRO_5023147625" evidence="9">
    <location>
        <begin position="22"/>
        <end position="764"/>
    </location>
</feature>
<feature type="domain" description="P/Homo B" evidence="10">
    <location>
        <begin position="587"/>
        <end position="764"/>
    </location>
</feature>
<keyword evidence="12" id="KW-1185">Reference proteome</keyword>
<dbReference type="AlphaFoldDB" id="A0A5C8M4E6"/>
<evidence type="ECO:0000256" key="2">
    <source>
        <dbReference type="ARBA" id="ARBA00022670"/>
    </source>
</evidence>
<evidence type="ECO:0000256" key="5">
    <source>
        <dbReference type="ARBA" id="ARBA00022825"/>
    </source>
</evidence>
<keyword evidence="3 9" id="KW-0732">Signal</keyword>
<dbReference type="SUPFAM" id="SSF49785">
    <property type="entry name" value="Galactose-binding domain-like"/>
    <property type="match status" value="1"/>
</dbReference>
<dbReference type="RefSeq" id="WP_147902772.1">
    <property type="nucleotide sequence ID" value="NZ_BAAAGC010000002.1"/>
</dbReference>
<dbReference type="Gene3D" id="2.60.120.260">
    <property type="entry name" value="Galactose-binding domain-like"/>
    <property type="match status" value="1"/>
</dbReference>
<dbReference type="PANTHER" id="PTHR42884:SF14">
    <property type="entry name" value="NEUROENDOCRINE CONVERTASE 1"/>
    <property type="match status" value="1"/>
</dbReference>
<dbReference type="OrthoDB" id="9790784at2"/>
<dbReference type="PROSITE" id="PS51829">
    <property type="entry name" value="P_HOMO_B"/>
    <property type="match status" value="1"/>
</dbReference>
<evidence type="ECO:0000259" key="10">
    <source>
        <dbReference type="PROSITE" id="PS51829"/>
    </source>
</evidence>
<dbReference type="InterPro" id="IPR022398">
    <property type="entry name" value="Peptidase_S8_His-AS"/>
</dbReference>
<dbReference type="InterPro" id="IPR000209">
    <property type="entry name" value="Peptidase_S8/S53_dom"/>
</dbReference>
<dbReference type="PROSITE" id="PS51257">
    <property type="entry name" value="PROKAR_LIPOPROTEIN"/>
    <property type="match status" value="1"/>
</dbReference>
<evidence type="ECO:0000256" key="8">
    <source>
        <dbReference type="PROSITE-ProRule" id="PRU01240"/>
    </source>
</evidence>
<feature type="signal peptide" evidence="9">
    <location>
        <begin position="1"/>
        <end position="21"/>
    </location>
</feature>
<dbReference type="InterPro" id="IPR008979">
    <property type="entry name" value="Galactose-bd-like_sf"/>
</dbReference>
<dbReference type="PROSITE" id="PS00138">
    <property type="entry name" value="SUBTILASE_SER"/>
    <property type="match status" value="1"/>
</dbReference>
<feature type="active site" description="Charge relay system" evidence="7 8">
    <location>
        <position position="492"/>
    </location>
</feature>
<keyword evidence="4 8" id="KW-0378">Hydrolase</keyword>
<organism evidence="11 12">
    <name type="scientific">Rheinheimera tangshanensis</name>
    <dbReference type="NCBI Taxonomy" id="400153"/>
    <lineage>
        <taxon>Bacteria</taxon>
        <taxon>Pseudomonadati</taxon>
        <taxon>Pseudomonadota</taxon>
        <taxon>Gammaproteobacteria</taxon>
        <taxon>Chromatiales</taxon>
        <taxon>Chromatiaceae</taxon>
        <taxon>Rheinheimera</taxon>
    </lineage>
</organism>
<dbReference type="PROSITE" id="PS51892">
    <property type="entry name" value="SUBTILASE"/>
    <property type="match status" value="1"/>
</dbReference>
<dbReference type="PROSITE" id="PS00137">
    <property type="entry name" value="SUBTILASE_HIS"/>
    <property type="match status" value="1"/>
</dbReference>
<dbReference type="GO" id="GO:0004252">
    <property type="term" value="F:serine-type endopeptidase activity"/>
    <property type="evidence" value="ECO:0007669"/>
    <property type="project" value="UniProtKB-UniRule"/>
</dbReference>
<dbReference type="GO" id="GO:0016020">
    <property type="term" value="C:membrane"/>
    <property type="evidence" value="ECO:0007669"/>
    <property type="project" value="TreeGrafter"/>
</dbReference>
<protein>
    <submittedName>
        <fullName evidence="11">S8 family serine peptidase</fullName>
    </submittedName>
</protein>
<dbReference type="GO" id="GO:0005737">
    <property type="term" value="C:cytoplasm"/>
    <property type="evidence" value="ECO:0007669"/>
    <property type="project" value="UniProtKB-ARBA"/>
</dbReference>
<gene>
    <name evidence="11" type="ORF">FU839_00555</name>
</gene>
<dbReference type="InterPro" id="IPR023827">
    <property type="entry name" value="Peptidase_S8_Asp-AS"/>
</dbReference>
<dbReference type="PRINTS" id="PR00723">
    <property type="entry name" value="SUBTILISIN"/>
</dbReference>
<proteinExistence type="inferred from homology"/>
<evidence type="ECO:0000313" key="12">
    <source>
        <dbReference type="Proteomes" id="UP000321814"/>
    </source>
</evidence>